<dbReference type="GO" id="GO:0022625">
    <property type="term" value="C:cytosolic large ribosomal subunit"/>
    <property type="evidence" value="ECO:0007669"/>
    <property type="project" value="TreeGrafter"/>
</dbReference>
<dbReference type="AlphaFoldDB" id="A0A1J4TY62"/>
<dbReference type="GO" id="GO:0006412">
    <property type="term" value="P:translation"/>
    <property type="evidence" value="ECO:0007669"/>
    <property type="project" value="UniProtKB-UniRule"/>
</dbReference>
<dbReference type="HAMAP" id="MF_01368">
    <property type="entry name" value="Ribosomal_bL17"/>
    <property type="match status" value="1"/>
</dbReference>
<dbReference type="InterPro" id="IPR036373">
    <property type="entry name" value="Ribosomal_bL17_sf"/>
</dbReference>
<comment type="caution">
    <text evidence="6">The sequence shown here is derived from an EMBL/GenBank/DDBJ whole genome shotgun (WGS) entry which is preliminary data.</text>
</comment>
<comment type="similarity">
    <text evidence="1 4 5">Belongs to the bacterial ribosomal protein bL17 family.</text>
</comment>
<proteinExistence type="inferred from homology"/>
<dbReference type="PANTHER" id="PTHR14413:SF16">
    <property type="entry name" value="LARGE RIBOSOMAL SUBUNIT PROTEIN BL17M"/>
    <property type="match status" value="1"/>
</dbReference>
<keyword evidence="2 4" id="KW-0689">Ribosomal protein</keyword>
<dbReference type="EMBL" id="MNVB01000035">
    <property type="protein sequence ID" value="OIO17268.1"/>
    <property type="molecule type" value="Genomic_DNA"/>
</dbReference>
<accession>A0A1J4TY62</accession>
<evidence type="ECO:0000313" key="7">
    <source>
        <dbReference type="Proteomes" id="UP000182465"/>
    </source>
</evidence>
<dbReference type="InterPro" id="IPR000456">
    <property type="entry name" value="Ribosomal_bL17"/>
</dbReference>
<dbReference type="Proteomes" id="UP000182465">
    <property type="component" value="Unassembled WGS sequence"/>
</dbReference>
<evidence type="ECO:0000256" key="2">
    <source>
        <dbReference type="ARBA" id="ARBA00022980"/>
    </source>
</evidence>
<evidence type="ECO:0000313" key="6">
    <source>
        <dbReference type="EMBL" id="OIO17268.1"/>
    </source>
</evidence>
<dbReference type="GO" id="GO:0003735">
    <property type="term" value="F:structural constituent of ribosome"/>
    <property type="evidence" value="ECO:0007669"/>
    <property type="project" value="InterPro"/>
</dbReference>
<keyword evidence="3 4" id="KW-0687">Ribonucleoprotein</keyword>
<name>A0A1J4TY62_9BACT</name>
<gene>
    <name evidence="4" type="primary">rplQ</name>
    <name evidence="6" type="ORF">AUJ29_01680</name>
</gene>
<comment type="subunit">
    <text evidence="4">Part of the 50S ribosomal subunit. Contacts protein L32.</text>
</comment>
<protein>
    <recommendedName>
        <fullName evidence="4">Large ribosomal subunit protein bL17</fullName>
    </recommendedName>
</protein>
<dbReference type="PANTHER" id="PTHR14413">
    <property type="entry name" value="RIBOSOMAL PROTEIN L17"/>
    <property type="match status" value="1"/>
</dbReference>
<evidence type="ECO:0000256" key="4">
    <source>
        <dbReference type="HAMAP-Rule" id="MF_01368"/>
    </source>
</evidence>
<reference evidence="6 7" key="1">
    <citation type="journal article" date="2016" name="Environ. Microbiol.">
        <title>Genomic resolution of a cold subsurface aquifer community provides metabolic insights for novel microbes adapted to high CO concentrations.</title>
        <authorList>
            <person name="Probst A.J."/>
            <person name="Castelle C.J."/>
            <person name="Singh A."/>
            <person name="Brown C.T."/>
            <person name="Anantharaman K."/>
            <person name="Sharon I."/>
            <person name="Hug L.A."/>
            <person name="Burstein D."/>
            <person name="Emerson J.B."/>
            <person name="Thomas B.C."/>
            <person name="Banfield J.F."/>
        </authorList>
    </citation>
    <scope>NUCLEOTIDE SEQUENCE [LARGE SCALE GENOMIC DNA]</scope>
    <source>
        <strain evidence="6">CG1_02_38_13</strain>
    </source>
</reference>
<dbReference type="SUPFAM" id="SSF64263">
    <property type="entry name" value="Prokaryotic ribosomal protein L17"/>
    <property type="match status" value="1"/>
</dbReference>
<organism evidence="6 7">
    <name type="scientific">Candidatus Kuenenbacteria bacterium CG1_02_38_13</name>
    <dbReference type="NCBI Taxonomy" id="1805235"/>
    <lineage>
        <taxon>Bacteria</taxon>
        <taxon>Candidatus Kueneniibacteriota</taxon>
    </lineage>
</organism>
<evidence type="ECO:0000256" key="5">
    <source>
        <dbReference type="RuleBase" id="RU000660"/>
    </source>
</evidence>
<sequence>MRHQRTKKTLGRNYKQRKSLFKNLATSLVLYEKIKTTEAKAGILKPKLEKMITRSKTSSLHNRRELAKFLTTKGAVDKMLEVIGPKYKSRKGGYLRIIKLGERKGDGAKMAIIEFV</sequence>
<dbReference type="NCBIfam" id="TIGR00059">
    <property type="entry name" value="L17"/>
    <property type="match status" value="1"/>
</dbReference>
<dbReference type="Gene3D" id="3.90.1030.10">
    <property type="entry name" value="Ribosomal protein L17"/>
    <property type="match status" value="1"/>
</dbReference>
<evidence type="ECO:0000256" key="3">
    <source>
        <dbReference type="ARBA" id="ARBA00023274"/>
    </source>
</evidence>
<dbReference type="Pfam" id="PF01196">
    <property type="entry name" value="Ribosomal_L17"/>
    <property type="match status" value="1"/>
</dbReference>
<evidence type="ECO:0000256" key="1">
    <source>
        <dbReference type="ARBA" id="ARBA00008777"/>
    </source>
</evidence>